<dbReference type="InterPro" id="IPR050223">
    <property type="entry name" value="D-isomer_2-hydroxyacid_DH"/>
</dbReference>
<evidence type="ECO:0000256" key="12">
    <source>
        <dbReference type="HAMAP-Rule" id="MF_01667"/>
    </source>
</evidence>
<dbReference type="GO" id="GO:0005886">
    <property type="term" value="C:plasma membrane"/>
    <property type="evidence" value="ECO:0007669"/>
    <property type="project" value="UniProtKB-UniRule"/>
</dbReference>
<evidence type="ECO:0000256" key="1">
    <source>
        <dbReference type="ARBA" id="ARBA00022490"/>
    </source>
</evidence>
<dbReference type="PANTHER" id="PTHR10996:SF283">
    <property type="entry name" value="GLYOXYLATE_HYDROXYPYRUVATE REDUCTASE B"/>
    <property type="match status" value="1"/>
</dbReference>
<reference evidence="15 16" key="1">
    <citation type="submission" date="2020-06" db="EMBL/GenBank/DDBJ databases">
        <title>REHAB project genomes.</title>
        <authorList>
            <person name="Shaw L.P."/>
        </authorList>
    </citation>
    <scope>NUCLEOTIDE SEQUENCE [LARGE SCALE GENOMIC DNA]</scope>
    <source>
        <strain evidence="15 16">RHB28-C13</strain>
    </source>
</reference>
<comment type="function">
    <text evidence="12">Catalyzes the NADPH-dependent reduction of glyoxylate and hydroxypyruvate into glycolate and glycerate, respectively.</text>
</comment>
<dbReference type="InterPro" id="IPR006139">
    <property type="entry name" value="D-isomer_2_OHA_DH_cat_dom"/>
</dbReference>
<keyword evidence="3 12" id="KW-0560">Oxidoreductase</keyword>
<evidence type="ECO:0000256" key="11">
    <source>
        <dbReference type="ARBA" id="ARBA00073362"/>
    </source>
</evidence>
<feature type="active site" evidence="12">
    <location>
        <position position="266"/>
    </location>
</feature>
<proteinExistence type="inferred from homology"/>
<dbReference type="GO" id="GO:0016618">
    <property type="term" value="F:hydroxypyruvate reductase [NAD(P)H] activity"/>
    <property type="evidence" value="ECO:0007669"/>
    <property type="project" value="UniProtKB-UniRule"/>
</dbReference>
<dbReference type="GO" id="GO:0030267">
    <property type="term" value="F:glyoxylate reductase (NADPH) activity"/>
    <property type="evidence" value="ECO:0007669"/>
    <property type="project" value="UniProtKB-UniRule"/>
</dbReference>
<name>A0A7L6ZVT8_ESCFE</name>
<dbReference type="GO" id="GO:0005829">
    <property type="term" value="C:cytosol"/>
    <property type="evidence" value="ECO:0007669"/>
    <property type="project" value="UniProtKB-ARBA"/>
</dbReference>
<dbReference type="InterPro" id="IPR036291">
    <property type="entry name" value="NAD(P)-bd_dom_sf"/>
</dbReference>
<feature type="active site" description="Proton donor" evidence="12">
    <location>
        <position position="285"/>
    </location>
</feature>
<dbReference type="PROSITE" id="PS00670">
    <property type="entry name" value="D_2_HYDROXYACID_DH_2"/>
    <property type="match status" value="1"/>
</dbReference>
<dbReference type="InterPro" id="IPR029753">
    <property type="entry name" value="D-isomer_DH_CS"/>
</dbReference>
<evidence type="ECO:0000256" key="3">
    <source>
        <dbReference type="ARBA" id="ARBA00023002"/>
    </source>
</evidence>
<accession>A0A7L6ZVT8</accession>
<keyword evidence="2 12" id="KW-0521">NADP</keyword>
<evidence type="ECO:0000259" key="13">
    <source>
        <dbReference type="Pfam" id="PF00389"/>
    </source>
</evidence>
<feature type="domain" description="D-isomer specific 2-hydroxyacid dehydrogenase NAD-binding" evidence="14">
    <location>
        <begin position="108"/>
        <end position="287"/>
    </location>
</feature>
<dbReference type="GO" id="GO:0051287">
    <property type="term" value="F:NAD binding"/>
    <property type="evidence" value="ECO:0007669"/>
    <property type="project" value="InterPro"/>
</dbReference>
<evidence type="ECO:0000256" key="10">
    <source>
        <dbReference type="ARBA" id="ARBA00066674"/>
    </source>
</evidence>
<evidence type="ECO:0000259" key="14">
    <source>
        <dbReference type="Pfam" id="PF02826"/>
    </source>
</evidence>
<evidence type="ECO:0000256" key="8">
    <source>
        <dbReference type="ARBA" id="ARBA00061278"/>
    </source>
</evidence>
<evidence type="ECO:0000256" key="2">
    <source>
        <dbReference type="ARBA" id="ARBA00022857"/>
    </source>
</evidence>
<dbReference type="InterPro" id="IPR023756">
    <property type="entry name" value="Glyo/OHPyrv_Rdtase_B"/>
</dbReference>
<dbReference type="EC" id="1.1.1.81" evidence="10 12"/>
<dbReference type="SUPFAM" id="SSF52283">
    <property type="entry name" value="Formate/glycerate dehydrogenase catalytic domain-like"/>
    <property type="match status" value="1"/>
</dbReference>
<organism evidence="15 16">
    <name type="scientific">Escherichia fergusonii</name>
    <dbReference type="NCBI Taxonomy" id="564"/>
    <lineage>
        <taxon>Bacteria</taxon>
        <taxon>Pseudomonadati</taxon>
        <taxon>Pseudomonadota</taxon>
        <taxon>Gammaproteobacteria</taxon>
        <taxon>Enterobacterales</taxon>
        <taxon>Enterobacteriaceae</taxon>
        <taxon>Escherichia</taxon>
    </lineage>
</organism>
<evidence type="ECO:0000256" key="9">
    <source>
        <dbReference type="ARBA" id="ARBA00066661"/>
    </source>
</evidence>
<dbReference type="HAMAP" id="MF_01667">
    <property type="entry name" value="2_Hacid_dh_C_GhrB"/>
    <property type="match status" value="1"/>
</dbReference>
<dbReference type="RefSeq" id="WP_046082924.1">
    <property type="nucleotide sequence ID" value="NZ_AP028822.1"/>
</dbReference>
<evidence type="ECO:0000313" key="15">
    <source>
        <dbReference type="EMBL" id="QLN02252.1"/>
    </source>
</evidence>
<protein>
    <recommendedName>
        <fullName evidence="11 12">Glyoxylate/hydroxypyruvate reductase B</fullName>
        <ecNumber evidence="9 12">1.1.1.79</ecNumber>
        <ecNumber evidence="10 12">1.1.1.81</ecNumber>
    </recommendedName>
</protein>
<comment type="catalytic activity">
    <reaction evidence="6 12">
        <text>(R)-glycerate + NADP(+) = 3-hydroxypyruvate + NADPH + H(+)</text>
        <dbReference type="Rhea" id="RHEA:18657"/>
        <dbReference type="ChEBI" id="CHEBI:15378"/>
        <dbReference type="ChEBI" id="CHEBI:16659"/>
        <dbReference type="ChEBI" id="CHEBI:17180"/>
        <dbReference type="ChEBI" id="CHEBI:57783"/>
        <dbReference type="ChEBI" id="CHEBI:58349"/>
        <dbReference type="EC" id="1.1.1.81"/>
    </reaction>
</comment>
<dbReference type="InterPro" id="IPR006140">
    <property type="entry name" value="D-isomer_DH_NAD-bd"/>
</dbReference>
<keyword evidence="1 12" id="KW-0963">Cytoplasm</keyword>
<evidence type="ECO:0000256" key="4">
    <source>
        <dbReference type="ARBA" id="ARBA00023027"/>
    </source>
</evidence>
<dbReference type="Proteomes" id="UP000510927">
    <property type="component" value="Chromosome"/>
</dbReference>
<dbReference type="SUPFAM" id="SSF51735">
    <property type="entry name" value="NAD(P)-binding Rossmann-fold domains"/>
    <property type="match status" value="1"/>
</dbReference>
<comment type="catalytic activity">
    <reaction evidence="5 12">
        <text>(R)-glycerate + NAD(+) = 3-hydroxypyruvate + NADH + H(+)</text>
        <dbReference type="Rhea" id="RHEA:17905"/>
        <dbReference type="ChEBI" id="CHEBI:15378"/>
        <dbReference type="ChEBI" id="CHEBI:16659"/>
        <dbReference type="ChEBI" id="CHEBI:17180"/>
        <dbReference type="ChEBI" id="CHEBI:57540"/>
        <dbReference type="ChEBI" id="CHEBI:57945"/>
        <dbReference type="EC" id="1.1.1.81"/>
    </reaction>
</comment>
<evidence type="ECO:0000256" key="6">
    <source>
        <dbReference type="ARBA" id="ARBA00052239"/>
    </source>
</evidence>
<dbReference type="CDD" id="cd05301">
    <property type="entry name" value="GDH"/>
    <property type="match status" value="1"/>
</dbReference>
<gene>
    <name evidence="12 15" type="primary">ghrB</name>
    <name evidence="15" type="ORF">HVY52_21560</name>
</gene>
<dbReference type="Gene3D" id="3.40.50.720">
    <property type="entry name" value="NAD(P)-binding Rossmann-like Domain"/>
    <property type="match status" value="2"/>
</dbReference>
<feature type="domain" description="D-isomer specific 2-hydroxyacid dehydrogenase catalytic" evidence="13">
    <location>
        <begin position="5"/>
        <end position="319"/>
    </location>
</feature>
<keyword evidence="15" id="KW-0670">Pyruvate</keyword>
<dbReference type="NCBIfam" id="NF011938">
    <property type="entry name" value="PRK15409.1"/>
    <property type="match status" value="1"/>
</dbReference>
<evidence type="ECO:0000256" key="5">
    <source>
        <dbReference type="ARBA" id="ARBA00051801"/>
    </source>
</evidence>
<comment type="catalytic activity">
    <reaction evidence="7 12">
        <text>glycolate + NADP(+) = glyoxylate + NADPH + H(+)</text>
        <dbReference type="Rhea" id="RHEA:10992"/>
        <dbReference type="ChEBI" id="CHEBI:15378"/>
        <dbReference type="ChEBI" id="CHEBI:29805"/>
        <dbReference type="ChEBI" id="CHEBI:36655"/>
        <dbReference type="ChEBI" id="CHEBI:57783"/>
        <dbReference type="ChEBI" id="CHEBI:58349"/>
        <dbReference type="EC" id="1.1.1.79"/>
    </reaction>
</comment>
<evidence type="ECO:0000256" key="7">
    <source>
        <dbReference type="ARBA" id="ARBA00052769"/>
    </source>
</evidence>
<dbReference type="EC" id="1.1.1.79" evidence="9 12"/>
<keyword evidence="4 12" id="KW-0520">NAD</keyword>
<comment type="subcellular location">
    <subcellularLocation>
        <location evidence="12">Cytoplasm</location>
    </subcellularLocation>
</comment>
<dbReference type="Pfam" id="PF00389">
    <property type="entry name" value="2-Hacid_dh"/>
    <property type="match status" value="1"/>
</dbReference>
<dbReference type="Pfam" id="PF02826">
    <property type="entry name" value="2-Hacid_dh_C"/>
    <property type="match status" value="1"/>
</dbReference>
<comment type="subunit">
    <text evidence="12">Homodimer.</text>
</comment>
<dbReference type="PROSITE" id="PS00671">
    <property type="entry name" value="D_2_HYDROXYACID_DH_3"/>
    <property type="match status" value="1"/>
</dbReference>
<feature type="active site" evidence="12">
    <location>
        <position position="237"/>
    </location>
</feature>
<dbReference type="PANTHER" id="PTHR10996">
    <property type="entry name" value="2-HYDROXYACID DEHYDROGENASE-RELATED"/>
    <property type="match status" value="1"/>
</dbReference>
<evidence type="ECO:0000313" key="16">
    <source>
        <dbReference type="Proteomes" id="UP000510927"/>
    </source>
</evidence>
<dbReference type="AlphaFoldDB" id="A0A7L6ZVT8"/>
<sequence length="324" mass="35624">MKPSIILYKKLPDDLLQRLEEHFTVTQVSNLSPQTVEQHAEAFANAEGLLGSSEKVDDALLEKMPKLRATSTISVGYDNFDVDALNARKVLLMHTPTVLTETVADTLMALILATSRRVVEVAERVKAGEWTASIGPDWFGSDVHHKTLGIVGMGRIGMALAQRAHFGFNMPILYNARRQHPQAEERFNARYCDLDTLLQEADFVCLILPLTEETHHLFGAEQFAKMKSSAIFINAGRGPVVDEKALISALQKREIHAAGLDVFEREPLPVDSPLLAMPNVVALPHIGSATHETRYNMAACAVDNLIAALQGNVDKNCVNPQVAK</sequence>
<comment type="similarity">
    <text evidence="8 12">Belongs to the D-isomer specific 2-hydroxyacid dehydrogenase family. GhrB subfamily.</text>
</comment>
<dbReference type="EMBL" id="CP055675">
    <property type="protein sequence ID" value="QLN02252.1"/>
    <property type="molecule type" value="Genomic_DNA"/>
</dbReference>
<dbReference type="FunFam" id="3.40.50.720:FF:000026">
    <property type="entry name" value="Glyoxylate/hydroxypyruvate reductase B"/>
    <property type="match status" value="1"/>
</dbReference>